<dbReference type="Pfam" id="PF10022">
    <property type="entry name" value="DUF2264"/>
    <property type="match status" value="1"/>
</dbReference>
<dbReference type="PANTHER" id="PTHR35339">
    <property type="entry name" value="LINALOOL DEHYDRATASE_ISOMERASE DOMAIN-CONTAINING PROTEIN"/>
    <property type="match status" value="1"/>
</dbReference>
<protein>
    <submittedName>
        <fullName evidence="3">DUF2264 domain-containing protein</fullName>
    </submittedName>
</protein>
<organism evidence="3 4">
    <name type="scientific">Kineosporia mesophila</name>
    <dbReference type="NCBI Taxonomy" id="566012"/>
    <lineage>
        <taxon>Bacteria</taxon>
        <taxon>Bacillati</taxon>
        <taxon>Actinomycetota</taxon>
        <taxon>Actinomycetes</taxon>
        <taxon>Kineosporiales</taxon>
        <taxon>Kineosporiaceae</taxon>
        <taxon>Kineosporia</taxon>
    </lineage>
</organism>
<gene>
    <name evidence="3" type="ORF">GCM10022223_16200</name>
</gene>
<reference evidence="4" key="1">
    <citation type="journal article" date="2019" name="Int. J. Syst. Evol. Microbiol.">
        <title>The Global Catalogue of Microorganisms (GCM) 10K type strain sequencing project: providing services to taxonomists for standard genome sequencing and annotation.</title>
        <authorList>
            <consortium name="The Broad Institute Genomics Platform"/>
            <consortium name="The Broad Institute Genome Sequencing Center for Infectious Disease"/>
            <person name="Wu L."/>
            <person name="Ma J."/>
        </authorList>
    </citation>
    <scope>NUCLEOTIDE SEQUENCE [LARGE SCALE GENOMIC DNA]</scope>
    <source>
        <strain evidence="4">JCM 16902</strain>
    </source>
</reference>
<comment type="caution">
    <text evidence="3">The sequence shown here is derived from an EMBL/GenBank/DDBJ whole genome shotgun (WGS) entry which is preliminary data.</text>
</comment>
<dbReference type="Proteomes" id="UP001501074">
    <property type="component" value="Unassembled WGS sequence"/>
</dbReference>
<dbReference type="PANTHER" id="PTHR35339:SF4">
    <property type="entry name" value="LINALOOL DEHYDRATASE_ISOMERASE DOMAIN-CONTAINING PROTEIN"/>
    <property type="match status" value="1"/>
</dbReference>
<keyword evidence="4" id="KW-1185">Reference proteome</keyword>
<accession>A0ABP6Z817</accession>
<proteinExistence type="predicted"/>
<sequence>MNSLSRRLQQLEDRDLSPFTGWTRRSWALLADEMLLSVRPFLTPARAGIDLPGPPGRNGHRVDLLEGFARTFLAAGFRIAGERGSDPHGFLGQYAQGLAAGVDPASPERWVRLDEHGQAKVEAASIALVLHLTRPWLWDGLPERTREQTVTWLSGAVGAQYPANNWAWFRIVVNQFLKEVGGPWSPDDLDADLAFTDSLVREHGWSSDGTTRAFDHYAGWALQLYPLLWSELAAGDPAADARRGAYVQRADQFLEDAVGLVGADGSPLLQGRSLTYRFAAAAPFWAGARARVPSSAPGLLRRAASGMARHFVEAGAPDERGLLSLGWHSPWPRIAQTYSGPASPYWASKAFLGLSLPAGHPAWTAPEEPLPVEKDDTAFVVAAAGWLVAGRRHDGTVRVVNHGTDHARPGDLLTDAPWYARLAYSTATAPVISRPDERVLPDQSVVLVDRDGHPTSRTGFDRGRIQTLPGGTLYGSSSWRASWIDPDPPAHDHGAGRPGTARPGPRLSVASLVHGDWEVRTVRLLDDPDDPRHPGQEATLRLSGWAVAQDRPSRLVVLEGLDTTGDTTALDATPFDALTHVPWAQVSRPRKGSRYTVALALNPAQSPPVLVPGTTPADDATVLWADGWTDDLTVPGYR</sequence>
<name>A0ABP6Z817_9ACTN</name>
<evidence type="ECO:0000259" key="2">
    <source>
        <dbReference type="Pfam" id="PF10022"/>
    </source>
</evidence>
<evidence type="ECO:0000313" key="4">
    <source>
        <dbReference type="Proteomes" id="UP001501074"/>
    </source>
</evidence>
<evidence type="ECO:0000313" key="3">
    <source>
        <dbReference type="EMBL" id="GAA3601278.1"/>
    </source>
</evidence>
<feature type="region of interest" description="Disordered" evidence="1">
    <location>
        <begin position="484"/>
        <end position="506"/>
    </location>
</feature>
<feature type="domain" description="DUF2264" evidence="2">
    <location>
        <begin position="23"/>
        <end position="370"/>
    </location>
</feature>
<dbReference type="InterPro" id="IPR049349">
    <property type="entry name" value="DUF2264_N"/>
</dbReference>
<dbReference type="RefSeq" id="WP_231489143.1">
    <property type="nucleotide sequence ID" value="NZ_BAAAZO010000002.1"/>
</dbReference>
<evidence type="ECO:0000256" key="1">
    <source>
        <dbReference type="SAM" id="MobiDB-lite"/>
    </source>
</evidence>
<dbReference type="EMBL" id="BAAAZO010000002">
    <property type="protein sequence ID" value="GAA3601278.1"/>
    <property type="molecule type" value="Genomic_DNA"/>
</dbReference>
<dbReference type="InterPro" id="IPR016624">
    <property type="entry name" value="UCP014753"/>
</dbReference>